<organism evidence="8 9">
    <name type="scientific">Paenibacillus amylolyticus</name>
    <dbReference type="NCBI Taxonomy" id="1451"/>
    <lineage>
        <taxon>Bacteria</taxon>
        <taxon>Bacillati</taxon>
        <taxon>Bacillota</taxon>
        <taxon>Bacilli</taxon>
        <taxon>Bacillales</taxon>
        <taxon>Paenibacillaceae</taxon>
        <taxon>Paenibacillus</taxon>
    </lineage>
</organism>
<evidence type="ECO:0000256" key="1">
    <source>
        <dbReference type="ARBA" id="ARBA00009764"/>
    </source>
</evidence>
<dbReference type="RefSeq" id="WP_338707159.1">
    <property type="nucleotide sequence ID" value="NZ_CP145892.1"/>
</dbReference>
<evidence type="ECO:0000259" key="7">
    <source>
        <dbReference type="Pfam" id="PF07195"/>
    </source>
</evidence>
<evidence type="ECO:0000313" key="8">
    <source>
        <dbReference type="EMBL" id="WWP20092.1"/>
    </source>
</evidence>
<keyword evidence="8" id="KW-0966">Cell projection</keyword>
<evidence type="ECO:0000256" key="2">
    <source>
        <dbReference type="ARBA" id="ARBA00011255"/>
    </source>
</evidence>
<dbReference type="InterPro" id="IPR003481">
    <property type="entry name" value="FliD_N"/>
</dbReference>
<dbReference type="AlphaFoldDB" id="A0ABD8AR97"/>
<dbReference type="Pfam" id="PF07195">
    <property type="entry name" value="FliD_C"/>
    <property type="match status" value="1"/>
</dbReference>
<evidence type="ECO:0000259" key="6">
    <source>
        <dbReference type="Pfam" id="PF02465"/>
    </source>
</evidence>
<dbReference type="GO" id="GO:0005576">
    <property type="term" value="C:extracellular region"/>
    <property type="evidence" value="ECO:0007669"/>
    <property type="project" value="UniProtKB-SubCell"/>
</dbReference>
<dbReference type="PANTHER" id="PTHR30288">
    <property type="entry name" value="FLAGELLAR CAP/ASSEMBLY PROTEIN FLID"/>
    <property type="match status" value="1"/>
</dbReference>
<comment type="function">
    <text evidence="5">Required for morphogenesis and for the elongation of the flagellar filament by facilitating polymerization of the flagellin monomers at the tip of growing filament. Forms a capping structure, which prevents flagellin subunits (transported through the central channel of the flagellum) from leaking out without polymerization at the distal end.</text>
</comment>
<reference evidence="8 9" key="1">
    <citation type="submission" date="2024-02" db="EMBL/GenBank/DDBJ databases">
        <title>Complete sequences of two Paenibacillus sp. strains and one Lysinibacillus strain isolated from the environment on STAA medium highlight biotechnological potential.</title>
        <authorList>
            <person name="Attere S.A."/>
            <person name="Piche L.C."/>
            <person name="Intertaglia L."/>
            <person name="Lami R."/>
            <person name="Charette S.J."/>
            <person name="Vincent A.T."/>
        </authorList>
    </citation>
    <scope>NUCLEOTIDE SEQUENCE [LARGE SCALE GENOMIC DNA]</scope>
    <source>
        <strain evidence="8 9">Y5S-7</strain>
    </source>
</reference>
<keyword evidence="3" id="KW-0175">Coiled coil</keyword>
<evidence type="ECO:0000256" key="5">
    <source>
        <dbReference type="RuleBase" id="RU362066"/>
    </source>
</evidence>
<dbReference type="Pfam" id="PF02465">
    <property type="entry name" value="FliD_N"/>
    <property type="match status" value="1"/>
</dbReference>
<dbReference type="GO" id="GO:0009424">
    <property type="term" value="C:bacterial-type flagellum hook"/>
    <property type="evidence" value="ECO:0007669"/>
    <property type="project" value="UniProtKB-UniRule"/>
</dbReference>
<keyword evidence="4 5" id="KW-0975">Bacterial flagellum</keyword>
<feature type="domain" description="Flagellar hook-associated protein 2 N-terminal" evidence="6">
    <location>
        <begin position="7"/>
        <end position="105"/>
    </location>
</feature>
<keyword evidence="8" id="KW-0282">Flagellum</keyword>
<sequence>MRINGFSGMDIDLMVKEMMTAKRAPLDKLNQKKTSLEWQRDSYRELNSKMYEFRNTKLQQTYRQSTALNTQKAVVTGNTDAVKAEAGAAANGIKMEVSVAQLATAKAQETDGKGQGYSSRQSLAELANGIKFGQPTTSIGTSDNTKEYKVKINDVEMTFTGQDTVSSIIAKINSKTDLNVKASFDELTGKFTIASKDLGSKGTLKVEAPGAGNNSLMDLFGQNSTAVITEVAAKDAIVLINGMKLDPPPTSNVITYNGVQMNLLSTTASSFTENNGAITLNGDKPFTINTQNDPDKALTTVKSFIEDYNKMLDLLNTKVSEEKYRSFQPLTTEQRSAMSESDIKLWEEKAKSGLLKNDDILTNLASTLRNIMGEKMGELSSIGITGGKYYENGKIYLDEDKFKKAILDNPQQVSDLLQGTGAGADSSIFGKMYKEMDTAMSKVAERAGTTKFSGDINSLFKEESVMGKTLKGYNTQITALEKRLSALENRYYKQFTAMETAMSKYQSQSSSLSSFFSS</sequence>
<comment type="subcellular location">
    <subcellularLocation>
        <location evidence="5">Secreted</location>
    </subcellularLocation>
    <subcellularLocation>
        <location evidence="5">Bacterial flagellum</location>
    </subcellularLocation>
</comment>
<feature type="domain" description="Flagellar hook-associated protein 2 C-terminal" evidence="7">
    <location>
        <begin position="233"/>
        <end position="507"/>
    </location>
</feature>
<dbReference type="PANTHER" id="PTHR30288:SF0">
    <property type="entry name" value="FLAGELLAR HOOK-ASSOCIATED PROTEIN 2"/>
    <property type="match status" value="1"/>
</dbReference>
<comment type="subunit">
    <text evidence="2 5">Homopentamer.</text>
</comment>
<gene>
    <name evidence="8" type="primary">fliD</name>
    <name evidence="8" type="ORF">V6668_27315</name>
</gene>
<evidence type="ECO:0000256" key="4">
    <source>
        <dbReference type="ARBA" id="ARBA00023143"/>
    </source>
</evidence>
<name>A0ABD8AR97_PAEAM</name>
<proteinExistence type="inferred from homology"/>
<dbReference type="Proteomes" id="UP001364764">
    <property type="component" value="Chromosome"/>
</dbReference>
<evidence type="ECO:0000256" key="3">
    <source>
        <dbReference type="ARBA" id="ARBA00023054"/>
    </source>
</evidence>
<dbReference type="InterPro" id="IPR040026">
    <property type="entry name" value="FliD"/>
</dbReference>
<comment type="similarity">
    <text evidence="1 5">Belongs to the FliD family.</text>
</comment>
<keyword evidence="8" id="KW-0969">Cilium</keyword>
<dbReference type="EMBL" id="CP145892">
    <property type="protein sequence ID" value="WWP20092.1"/>
    <property type="molecule type" value="Genomic_DNA"/>
</dbReference>
<protein>
    <recommendedName>
        <fullName evidence="5">Flagellar hook-associated protein 2</fullName>
        <shortName evidence="5">HAP2</shortName>
    </recommendedName>
    <alternativeName>
        <fullName evidence="5">Flagellar cap protein</fullName>
    </alternativeName>
</protein>
<accession>A0ABD8AR97</accession>
<evidence type="ECO:0000313" key="9">
    <source>
        <dbReference type="Proteomes" id="UP001364764"/>
    </source>
</evidence>
<dbReference type="GeneID" id="93479262"/>
<keyword evidence="5" id="KW-0964">Secreted</keyword>
<dbReference type="InterPro" id="IPR010809">
    <property type="entry name" value="FliD_C"/>
</dbReference>